<evidence type="ECO:0000259" key="8">
    <source>
        <dbReference type="Pfam" id="PF17745"/>
    </source>
</evidence>
<name>A0A1D2JJ98_PARBR</name>
<dbReference type="VEuPathDB" id="FungiDB:PABG_02162"/>
<dbReference type="GO" id="GO:0032299">
    <property type="term" value="C:ribonuclease H2 complex"/>
    <property type="evidence" value="ECO:0007669"/>
    <property type="project" value="InterPro"/>
</dbReference>
<feature type="region of interest" description="Disordered" evidence="6">
    <location>
        <begin position="1"/>
        <end position="30"/>
    </location>
</feature>
<feature type="compositionally biased region" description="Basic and acidic residues" evidence="6">
    <location>
        <begin position="400"/>
        <end position="431"/>
    </location>
</feature>
<feature type="region of interest" description="Disordered" evidence="6">
    <location>
        <begin position="95"/>
        <end position="116"/>
    </location>
</feature>
<feature type="domain" description="Rnh202 triple barrel" evidence="8">
    <location>
        <begin position="33"/>
        <end position="151"/>
    </location>
</feature>
<dbReference type="Gene3D" id="1.10.20.120">
    <property type="match status" value="1"/>
</dbReference>
<evidence type="ECO:0000256" key="6">
    <source>
        <dbReference type="SAM" id="MobiDB-lite"/>
    </source>
</evidence>
<dbReference type="Proteomes" id="UP000242814">
    <property type="component" value="Unassembled WGS sequence"/>
</dbReference>
<dbReference type="Pfam" id="PF17745">
    <property type="entry name" value="Ydr279_N"/>
    <property type="match status" value="1"/>
</dbReference>
<dbReference type="EMBL" id="LZYO01000066">
    <property type="protein sequence ID" value="ODH38619.1"/>
    <property type="molecule type" value="Genomic_DNA"/>
</dbReference>
<dbReference type="InterPro" id="IPR040456">
    <property type="entry name" value="RNase_H2_suB"/>
</dbReference>
<evidence type="ECO:0000256" key="4">
    <source>
        <dbReference type="ARBA" id="ARBA00024778"/>
    </source>
</evidence>
<evidence type="ECO:0000259" key="7">
    <source>
        <dbReference type="Pfam" id="PF09468"/>
    </source>
</evidence>
<accession>A0A1D2JJ98</accession>
<dbReference type="GO" id="GO:0005654">
    <property type="term" value="C:nucleoplasm"/>
    <property type="evidence" value="ECO:0007669"/>
    <property type="project" value="TreeGrafter"/>
</dbReference>
<comment type="function">
    <text evidence="4">Non catalytic subunit of RNase H2, an endonuclease that specifically degrades the RNA of RNA:DNA hybrids. Participates in DNA replication, possibly by mediating the removal of lagging-strand Okazaki fragment RNA primers during DNA replication. Mediates the excision of single ribonucleotides from DNA:RNA duplexes.</text>
</comment>
<feature type="compositionally biased region" description="Polar residues" evidence="6">
    <location>
        <begin position="10"/>
        <end position="30"/>
    </location>
</feature>
<dbReference type="GO" id="GO:0006401">
    <property type="term" value="P:RNA catabolic process"/>
    <property type="evidence" value="ECO:0007669"/>
    <property type="project" value="TreeGrafter"/>
</dbReference>
<gene>
    <name evidence="9" type="ORF">ACO22_02255</name>
</gene>
<dbReference type="AlphaFoldDB" id="A0A1D2JJ98"/>
<evidence type="ECO:0000313" key="10">
    <source>
        <dbReference type="Proteomes" id="UP000242814"/>
    </source>
</evidence>
<protein>
    <recommendedName>
        <fullName evidence="2">Ribonuclease H2 subunit B</fullName>
    </recommendedName>
    <alternativeName>
        <fullName evidence="5">Ribonuclease HI subunit B</fullName>
    </alternativeName>
</protein>
<reference evidence="9 10" key="1">
    <citation type="submission" date="2016-06" db="EMBL/GenBank/DDBJ databases">
        <authorList>
            <person name="Kjaerup R.B."/>
            <person name="Dalgaard T.S."/>
            <person name="Juul-Madsen H.R."/>
        </authorList>
    </citation>
    <scope>NUCLEOTIDE SEQUENCE [LARGE SCALE GENOMIC DNA]</scope>
    <source>
        <strain evidence="9 10">Pb300</strain>
    </source>
</reference>
<comment type="subcellular location">
    <subcellularLocation>
        <location evidence="1">Nucleus</location>
    </subcellularLocation>
</comment>
<dbReference type="PANTHER" id="PTHR13383:SF11">
    <property type="entry name" value="RIBONUCLEASE H2 SUBUNIT B"/>
    <property type="match status" value="1"/>
</dbReference>
<sequence>MRTRSAPARNFSNDEVDQSTPASVPSKSTKTLILPSNASDDARFISLENPRTGTLSRYFFCPKLGLYEFTAISSSASNPRSTLFTRMTTITTKANASPIADEHDGEAQNRTVSSGSSVEANEVIRQVVQDWAPTKATVAKHAQLLVTTPVDLLFFLLPILAPASGYSTAQKLFQPLDDMLDSQDTVSKPLRRILLGSLRSKAVARMAAVCDTVEAGETMYRLNEEKLVRELVSKAERMAANGLPPSLEEHFILRALELPILSVKREDILTSTSDVSDVASGANNSFEKVDSQTADSTTPITTSFATSFTSSDVSTPDTVITPPTNESLSPNCDIHQLLRVHTAISFLQSSYLPKHLSSRVENILSSSEKSPKDFSPLTRHLKHIAELREKVLASRSASDFSRKRGVEDDEGAEIRAEKKRKKEEEEKKKLGESRGVRDLKKFLHVNFAVHLQEHCHVVRGTSLPGRSGSPGSNERIIPIKGDCCKHYWVDGVSNQRGTTVPENVFTLGVTNDRSALVSKCVKVGGLLDGCLLTQTTWQLVHNKAMI</sequence>
<evidence type="ECO:0000256" key="2">
    <source>
        <dbReference type="ARBA" id="ARBA00019062"/>
    </source>
</evidence>
<dbReference type="PANTHER" id="PTHR13383">
    <property type="entry name" value="RIBONUCLEASE H2 SUBUNIT B"/>
    <property type="match status" value="1"/>
</dbReference>
<dbReference type="Pfam" id="PF09468">
    <property type="entry name" value="RNase_H2-Ydr279"/>
    <property type="match status" value="1"/>
</dbReference>
<dbReference type="VEuPathDB" id="FungiDB:PADG_00562"/>
<keyword evidence="3" id="KW-0539">Nucleus</keyword>
<dbReference type="InterPro" id="IPR019024">
    <property type="entry name" value="RNase_H2_suB_wHTH"/>
</dbReference>
<comment type="caution">
    <text evidence="9">The sequence shown here is derived from an EMBL/GenBank/DDBJ whole genome shotgun (WGS) entry which is preliminary data.</text>
</comment>
<evidence type="ECO:0000313" key="9">
    <source>
        <dbReference type="EMBL" id="ODH38619.1"/>
    </source>
</evidence>
<dbReference type="CDD" id="cd09270">
    <property type="entry name" value="RNase_H2-B"/>
    <property type="match status" value="1"/>
</dbReference>
<proteinExistence type="predicted"/>
<evidence type="ECO:0000256" key="3">
    <source>
        <dbReference type="ARBA" id="ARBA00023242"/>
    </source>
</evidence>
<feature type="domain" description="Ribonuclease H2 subunit B wHTH" evidence="7">
    <location>
        <begin position="154"/>
        <end position="360"/>
    </location>
</feature>
<feature type="region of interest" description="Disordered" evidence="6">
    <location>
        <begin position="398"/>
        <end position="431"/>
    </location>
</feature>
<evidence type="ECO:0000256" key="1">
    <source>
        <dbReference type="ARBA" id="ARBA00004123"/>
    </source>
</evidence>
<evidence type="ECO:0000256" key="5">
    <source>
        <dbReference type="ARBA" id="ARBA00033464"/>
    </source>
</evidence>
<organism evidence="9 10">
    <name type="scientific">Paracoccidioides brasiliensis</name>
    <dbReference type="NCBI Taxonomy" id="121759"/>
    <lineage>
        <taxon>Eukaryota</taxon>
        <taxon>Fungi</taxon>
        <taxon>Dikarya</taxon>
        <taxon>Ascomycota</taxon>
        <taxon>Pezizomycotina</taxon>
        <taxon>Eurotiomycetes</taxon>
        <taxon>Eurotiomycetidae</taxon>
        <taxon>Onygenales</taxon>
        <taxon>Ajellomycetaceae</taxon>
        <taxon>Paracoccidioides</taxon>
    </lineage>
</organism>
<dbReference type="InterPro" id="IPR041195">
    <property type="entry name" value="Rnh202_N"/>
</dbReference>